<proteinExistence type="predicted"/>
<feature type="compositionally biased region" description="Polar residues" evidence="1">
    <location>
        <begin position="21"/>
        <end position="33"/>
    </location>
</feature>
<dbReference type="Pfam" id="PF26434">
    <property type="entry name" value="YAG7_C"/>
    <property type="match status" value="1"/>
</dbReference>
<comment type="caution">
    <text evidence="3">The sequence shown here is derived from an EMBL/GenBank/DDBJ whole genome shotgun (WGS) entry which is preliminary data.</text>
</comment>
<protein>
    <recommendedName>
        <fullName evidence="2">YAG7-like dimerisation domain-containing protein</fullName>
    </recommendedName>
</protein>
<accession>A0AA39GM59</accession>
<evidence type="ECO:0000313" key="4">
    <source>
        <dbReference type="Proteomes" id="UP001175261"/>
    </source>
</evidence>
<feature type="compositionally biased region" description="Low complexity" evidence="1">
    <location>
        <begin position="1"/>
        <end position="11"/>
    </location>
</feature>
<evidence type="ECO:0000259" key="2">
    <source>
        <dbReference type="Pfam" id="PF26434"/>
    </source>
</evidence>
<sequence length="439" mass="47171">MAATTTQPASKSAKKKATKAVQRTESPAPSATSAVEKGTDGASDSYESPYIKELQKNIRNINKKITNASKVEEIVAQHPGKTLDELVASKTINADQKAQVQKKPGLQAQLAQTEEQLTQYLKVDEQYKSRANADKAEWEKAVEKARADALAEAAGNSKKTLQDSLLILSQFLRLAAYRREEAQDPESDESQAIEGVLLAIYSGDESAVSSMLKLVEGSDDQIYSVPGEQLQTSYAKVKTLAQEYKSPAYEEPATAEPEPQPEVATDPTVAHATATELENGDVVLTNGQQVEAGTNGLANASVSDEAANAVAESHWDLNNGMSASQEWVDVKVPRDPTETESGLAATPASPANKQSWADDHPEPAQETTPAPADPNDGFQSVQRNRGRHEREGSGNFRGRGRGEWRGGRGRGDGGRGRGGRGNRNSGAPQQRGPRRNEES</sequence>
<feature type="region of interest" description="Disordered" evidence="1">
    <location>
        <begin position="1"/>
        <end position="48"/>
    </location>
</feature>
<evidence type="ECO:0000256" key="1">
    <source>
        <dbReference type="SAM" id="MobiDB-lite"/>
    </source>
</evidence>
<feature type="compositionally biased region" description="Low complexity" evidence="1">
    <location>
        <begin position="364"/>
        <end position="374"/>
    </location>
</feature>
<dbReference type="AlphaFoldDB" id="A0AA39GM59"/>
<reference evidence="3" key="1">
    <citation type="submission" date="2022-10" db="EMBL/GenBank/DDBJ databases">
        <title>Determination and structural analysis of whole genome sequence of Sarocladium strictum F4-1.</title>
        <authorList>
            <person name="Hu L."/>
            <person name="Jiang Y."/>
        </authorList>
    </citation>
    <scope>NUCLEOTIDE SEQUENCE</scope>
    <source>
        <strain evidence="3">F4-1</strain>
    </source>
</reference>
<name>A0AA39GM59_SARSR</name>
<evidence type="ECO:0000313" key="3">
    <source>
        <dbReference type="EMBL" id="KAK0389948.1"/>
    </source>
</evidence>
<dbReference type="Proteomes" id="UP001175261">
    <property type="component" value="Unassembled WGS sequence"/>
</dbReference>
<dbReference type="InterPro" id="IPR058602">
    <property type="entry name" value="YAG7_dimerisation_dom"/>
</dbReference>
<organism evidence="3 4">
    <name type="scientific">Sarocladium strictum</name>
    <name type="common">Black bundle disease fungus</name>
    <name type="synonym">Acremonium strictum</name>
    <dbReference type="NCBI Taxonomy" id="5046"/>
    <lineage>
        <taxon>Eukaryota</taxon>
        <taxon>Fungi</taxon>
        <taxon>Dikarya</taxon>
        <taxon>Ascomycota</taxon>
        <taxon>Pezizomycotina</taxon>
        <taxon>Sordariomycetes</taxon>
        <taxon>Hypocreomycetidae</taxon>
        <taxon>Hypocreales</taxon>
        <taxon>Sarocladiaceae</taxon>
        <taxon>Sarocladium</taxon>
    </lineage>
</organism>
<feature type="domain" description="YAG7-like dimerisation" evidence="2">
    <location>
        <begin position="158"/>
        <end position="243"/>
    </location>
</feature>
<feature type="region of interest" description="Disordered" evidence="1">
    <location>
        <begin position="305"/>
        <end position="439"/>
    </location>
</feature>
<keyword evidence="4" id="KW-1185">Reference proteome</keyword>
<feature type="compositionally biased region" description="Basic and acidic residues" evidence="1">
    <location>
        <begin position="400"/>
        <end position="415"/>
    </location>
</feature>
<feature type="compositionally biased region" description="Basic and acidic residues" evidence="1">
    <location>
        <begin position="328"/>
        <end position="337"/>
    </location>
</feature>
<dbReference type="EMBL" id="JAPDFR010000002">
    <property type="protein sequence ID" value="KAK0389948.1"/>
    <property type="molecule type" value="Genomic_DNA"/>
</dbReference>
<gene>
    <name evidence="3" type="ORF">NLU13_3521</name>
</gene>